<evidence type="ECO:0000256" key="3">
    <source>
        <dbReference type="SAM" id="SignalP"/>
    </source>
</evidence>
<organism evidence="4 5">
    <name type="scientific">Marasmius tenuissimus</name>
    <dbReference type="NCBI Taxonomy" id="585030"/>
    <lineage>
        <taxon>Eukaryota</taxon>
        <taxon>Fungi</taxon>
        <taxon>Dikarya</taxon>
        <taxon>Basidiomycota</taxon>
        <taxon>Agaricomycotina</taxon>
        <taxon>Agaricomycetes</taxon>
        <taxon>Agaricomycetidae</taxon>
        <taxon>Agaricales</taxon>
        <taxon>Marasmiineae</taxon>
        <taxon>Marasmiaceae</taxon>
        <taxon>Marasmius</taxon>
    </lineage>
</organism>
<accession>A0ABR2ZCN7</accession>
<feature type="region of interest" description="Disordered" evidence="1">
    <location>
        <begin position="338"/>
        <end position="359"/>
    </location>
</feature>
<keyword evidence="2" id="KW-1133">Transmembrane helix</keyword>
<evidence type="ECO:0000313" key="5">
    <source>
        <dbReference type="Proteomes" id="UP001437256"/>
    </source>
</evidence>
<evidence type="ECO:0000313" key="4">
    <source>
        <dbReference type="EMBL" id="KAL0058664.1"/>
    </source>
</evidence>
<feature type="signal peptide" evidence="3">
    <location>
        <begin position="1"/>
        <end position="20"/>
    </location>
</feature>
<comment type="caution">
    <text evidence="4">The sequence shown here is derived from an EMBL/GenBank/DDBJ whole genome shotgun (WGS) entry which is preliminary data.</text>
</comment>
<feature type="transmembrane region" description="Helical" evidence="2">
    <location>
        <begin position="202"/>
        <end position="224"/>
    </location>
</feature>
<evidence type="ECO:0000256" key="2">
    <source>
        <dbReference type="SAM" id="Phobius"/>
    </source>
</evidence>
<dbReference type="Proteomes" id="UP001437256">
    <property type="component" value="Unassembled WGS sequence"/>
</dbReference>
<name>A0ABR2ZCN7_9AGAR</name>
<protein>
    <submittedName>
        <fullName evidence="4">Uncharacterized protein</fullName>
    </submittedName>
</protein>
<feature type="region of interest" description="Disordered" evidence="1">
    <location>
        <begin position="126"/>
        <end position="197"/>
    </location>
</feature>
<keyword evidence="2" id="KW-0472">Membrane</keyword>
<keyword evidence="3" id="KW-0732">Signal</keyword>
<feature type="chain" id="PRO_5045673471" evidence="3">
    <location>
        <begin position="21"/>
        <end position="359"/>
    </location>
</feature>
<feature type="compositionally biased region" description="Polar residues" evidence="1">
    <location>
        <begin position="150"/>
        <end position="179"/>
    </location>
</feature>
<proteinExistence type="predicted"/>
<evidence type="ECO:0000256" key="1">
    <source>
        <dbReference type="SAM" id="MobiDB-lite"/>
    </source>
</evidence>
<sequence length="359" mass="38650">MIFQYPLGLLAFIWLRRVKSFEIDTPLPSTVTLSQPFSFTWCRDNSDKPSAYLQFGAFYKSNSLAEPVFNVGESTSGAYTMTPTLPGEFELNGWSGYAANGENALQIGLLPHTVFVQTAQAQLPGSYGISLPPQTQSSPSQATQTESPPKTSTQTENGSGTSSLPEGGSQTLSSPSSAPKSGGEAIPSNSSTDSKRSDHTGAIVGGVIGALVATIILVALLLCIRRGKQGPHVLAKTRVTIPSNIIGCGLTGNHHSQDIVARPLSPSDYPNTRQKSSFFSARQFISAPRDQKLGEALRLPSTQSLSGRSRDAESEEEIPPQFRARFQEMSQRVARLEAEIEMPPTYNAADEDANRRQTQ</sequence>
<keyword evidence="2" id="KW-0812">Transmembrane</keyword>
<keyword evidence="5" id="KW-1185">Reference proteome</keyword>
<feature type="compositionally biased region" description="Low complexity" evidence="1">
    <location>
        <begin position="130"/>
        <end position="149"/>
    </location>
</feature>
<reference evidence="4 5" key="1">
    <citation type="submission" date="2024-05" db="EMBL/GenBank/DDBJ databases">
        <title>A draft genome resource for the thread blight pathogen Marasmius tenuissimus strain MS-2.</title>
        <authorList>
            <person name="Yulfo-Soto G.E."/>
            <person name="Baruah I.K."/>
            <person name="Amoako-Attah I."/>
            <person name="Bukari Y."/>
            <person name="Meinhardt L.W."/>
            <person name="Bailey B.A."/>
            <person name="Cohen S.P."/>
        </authorList>
    </citation>
    <scope>NUCLEOTIDE SEQUENCE [LARGE SCALE GENOMIC DNA]</scope>
    <source>
        <strain evidence="4 5">MS-2</strain>
    </source>
</reference>
<dbReference type="EMBL" id="JBBXMP010000288">
    <property type="protein sequence ID" value="KAL0058664.1"/>
    <property type="molecule type" value="Genomic_DNA"/>
</dbReference>
<feature type="region of interest" description="Disordered" evidence="1">
    <location>
        <begin position="292"/>
        <end position="322"/>
    </location>
</feature>
<gene>
    <name evidence="4" type="ORF">AAF712_014647</name>
</gene>